<dbReference type="SUPFAM" id="SSF81653">
    <property type="entry name" value="Calcium ATPase, transduction domain A"/>
    <property type="match status" value="1"/>
</dbReference>
<keyword evidence="4 17" id="KW-1003">Cell membrane</keyword>
<dbReference type="PANTHER" id="PTHR48085:SF5">
    <property type="entry name" value="CADMIUM_ZINC-TRANSPORTING ATPASE HMA4-RELATED"/>
    <property type="match status" value="1"/>
</dbReference>
<evidence type="ECO:0000256" key="7">
    <source>
        <dbReference type="ARBA" id="ARBA00022692"/>
    </source>
</evidence>
<proteinExistence type="inferred from homology"/>
<dbReference type="Pfam" id="PF00702">
    <property type="entry name" value="Hydrolase"/>
    <property type="match status" value="1"/>
</dbReference>
<evidence type="ECO:0000256" key="11">
    <source>
        <dbReference type="ARBA" id="ARBA00022967"/>
    </source>
</evidence>
<dbReference type="PROSITE" id="PS50846">
    <property type="entry name" value="HMA_2"/>
    <property type="match status" value="2"/>
</dbReference>
<dbReference type="InterPro" id="IPR036163">
    <property type="entry name" value="HMA_dom_sf"/>
</dbReference>
<comment type="similarity">
    <text evidence="2 17">Belongs to the cation transport ATPase (P-type) (TC 3.A.3) family. Type IB subfamily.</text>
</comment>
<evidence type="ECO:0000256" key="2">
    <source>
        <dbReference type="ARBA" id="ARBA00006024"/>
    </source>
</evidence>
<evidence type="ECO:0000256" key="8">
    <source>
        <dbReference type="ARBA" id="ARBA00022723"/>
    </source>
</evidence>
<dbReference type="AlphaFoldDB" id="A0AAC9IZZ6"/>
<dbReference type="PROSITE" id="PS01047">
    <property type="entry name" value="HMA_1"/>
    <property type="match status" value="2"/>
</dbReference>
<dbReference type="PRINTS" id="PR00119">
    <property type="entry name" value="CATATPASE"/>
</dbReference>
<keyword evidence="13" id="KW-0406">Ion transport</keyword>
<dbReference type="KEGG" id="vhl:BME96_13010"/>
<evidence type="ECO:0000313" key="19">
    <source>
        <dbReference type="EMBL" id="APC49056.1"/>
    </source>
</evidence>
<dbReference type="SFLD" id="SFLDF00027">
    <property type="entry name" value="p-type_atpase"/>
    <property type="match status" value="1"/>
</dbReference>
<dbReference type="NCBIfam" id="TIGR01511">
    <property type="entry name" value="ATPase-IB1_Cu"/>
    <property type="match status" value="1"/>
</dbReference>
<sequence>MSEQAEQSESEMTSYRVQGFSCANCAGKFERNVKKLPNVQDARVNFGASKISVYGDATVEELEKAGAFENLKVMPEKPKRQAPIVVHQDKNVYRVEGFSCANCAGKFEKNVKKLSGVQDAKVNFGASKIEVYGDTNIEELEKAGAFENLKVTQDKPLREEKQEVKEEKEPFYKKHSTLLYATLLIVFGYISQFVNGEENIITSLLFAAAIVIGGYSLFKVGFQNLLHFEFDMKTLMTVAIIGAAIIGEWAEGAIVVILFAISEALERFSMDRARQSIRSLMDIAPKKALVRRNGQEMMIHVDDIAVGDIMIVKPGQKLAMDGVVVNGYSAVNQAAITGESVPVEKTMDDEVFAGTLNEEGILEVKVTKLVEDTTISKIIHLVEEAQGERAPSQAFVDKFAKYYTPIIMIIAGLVAVVPPLLFGGSWGTWVYQGLAVLVVGCPCALVISTPISIVSAIGNAAKKGVLIKGGIYLEEMGALKAIAFDKTGTLTKGIPVVTDFNVLNNQVNAEEMLSIITALEYRSGHPLASAVMKKAEEENITYTHIIVDDFSSITGKGIKGTISGTTYYIGNPKLFENLSVDFNNEQDQLIKTLQNQGKTAMVVGTEKEILAVIAVADEVRESSKEIIHKLHQLGIKKTIMLTGDNKGTANAIGGHVGVTDIQAELLPQDKLEFIKQLRSKYGNVAMVGDGVNDAPALAASTVGIAMGGAGTDTALETADVALMGDDLRKLPFSVKLSRKALTIIKQNITFALAIKFIALLLVIPGWLTLWIAILSDMGATLLVALNGLRLMRVKEN</sequence>
<dbReference type="Pfam" id="PF00122">
    <property type="entry name" value="E1-E2_ATPase"/>
    <property type="match status" value="1"/>
</dbReference>
<dbReference type="GO" id="GO:0046872">
    <property type="term" value="F:metal ion binding"/>
    <property type="evidence" value="ECO:0007669"/>
    <property type="project" value="UniProtKB-KW"/>
</dbReference>
<dbReference type="CDD" id="cd00371">
    <property type="entry name" value="HMA"/>
    <property type="match status" value="2"/>
</dbReference>
<evidence type="ECO:0000256" key="9">
    <source>
        <dbReference type="ARBA" id="ARBA00022741"/>
    </source>
</evidence>
<dbReference type="FunFam" id="2.70.150.10:FF:000002">
    <property type="entry name" value="Copper-transporting ATPase 1, putative"/>
    <property type="match status" value="1"/>
</dbReference>
<dbReference type="SFLD" id="SFLDS00003">
    <property type="entry name" value="Haloacid_Dehalogenase"/>
    <property type="match status" value="1"/>
</dbReference>
<feature type="transmembrane region" description="Helical" evidence="17">
    <location>
        <begin position="743"/>
        <end position="763"/>
    </location>
</feature>
<dbReference type="InterPro" id="IPR023299">
    <property type="entry name" value="ATPase_P-typ_cyto_dom_N"/>
</dbReference>
<keyword evidence="12 17" id="KW-1133">Transmembrane helix</keyword>
<dbReference type="GO" id="GO:0008551">
    <property type="term" value="F:P-type cadmium transporter activity"/>
    <property type="evidence" value="ECO:0007669"/>
    <property type="project" value="UniProtKB-EC"/>
</dbReference>
<dbReference type="PROSITE" id="PS00154">
    <property type="entry name" value="ATPASE_E1_E2"/>
    <property type="match status" value="1"/>
</dbReference>
<organism evidence="19 20">
    <name type="scientific">Virgibacillus halodenitrificans</name>
    <name type="common">Bacillus halodenitrificans</name>
    <dbReference type="NCBI Taxonomy" id="1482"/>
    <lineage>
        <taxon>Bacteria</taxon>
        <taxon>Bacillati</taxon>
        <taxon>Bacillota</taxon>
        <taxon>Bacilli</taxon>
        <taxon>Bacillales</taxon>
        <taxon>Bacillaceae</taxon>
        <taxon>Virgibacillus</taxon>
    </lineage>
</organism>
<evidence type="ECO:0000256" key="5">
    <source>
        <dbReference type="ARBA" id="ARBA00022539"/>
    </source>
</evidence>
<evidence type="ECO:0000256" key="17">
    <source>
        <dbReference type="RuleBase" id="RU362081"/>
    </source>
</evidence>
<dbReference type="InterPro" id="IPR006121">
    <property type="entry name" value="HMA_dom"/>
</dbReference>
<keyword evidence="6" id="KW-0597">Phosphoprotein</keyword>
<dbReference type="SFLD" id="SFLDG00002">
    <property type="entry name" value="C1.7:_P-type_atpase_like"/>
    <property type="match status" value="1"/>
</dbReference>
<evidence type="ECO:0000256" key="10">
    <source>
        <dbReference type="ARBA" id="ARBA00022840"/>
    </source>
</evidence>
<keyword evidence="7 17" id="KW-0812">Transmembrane</keyword>
<dbReference type="Gene3D" id="2.70.150.10">
    <property type="entry name" value="Calcium-transporting ATPase, cytoplasmic transduction domain A"/>
    <property type="match status" value="1"/>
</dbReference>
<gene>
    <name evidence="19" type="ORF">BME96_13010</name>
</gene>
<dbReference type="InterPro" id="IPR008250">
    <property type="entry name" value="ATPase_P-typ_transduc_dom_A_sf"/>
</dbReference>
<dbReference type="EMBL" id="CP017962">
    <property type="protein sequence ID" value="APC49056.1"/>
    <property type="molecule type" value="Genomic_DNA"/>
</dbReference>
<dbReference type="SUPFAM" id="SSF81665">
    <property type="entry name" value="Calcium ATPase, transmembrane domain M"/>
    <property type="match status" value="1"/>
</dbReference>
<dbReference type="GeneID" id="71515325"/>
<evidence type="ECO:0000256" key="4">
    <source>
        <dbReference type="ARBA" id="ARBA00022475"/>
    </source>
</evidence>
<keyword evidence="10 17" id="KW-0067">ATP-binding</keyword>
<feature type="domain" description="HMA" evidence="18">
    <location>
        <begin position="89"/>
        <end position="152"/>
    </location>
</feature>
<evidence type="ECO:0000256" key="3">
    <source>
        <dbReference type="ARBA" id="ARBA00022448"/>
    </source>
</evidence>
<evidence type="ECO:0000256" key="16">
    <source>
        <dbReference type="ARBA" id="ARBA00049338"/>
    </source>
</evidence>
<dbReference type="PANTHER" id="PTHR48085">
    <property type="entry name" value="CADMIUM/ZINC-TRANSPORTING ATPASE HMA2-RELATED"/>
    <property type="match status" value="1"/>
</dbReference>
<dbReference type="NCBIfam" id="TIGR01494">
    <property type="entry name" value="ATPase_P-type"/>
    <property type="match status" value="1"/>
</dbReference>
<keyword evidence="11" id="KW-1278">Translocase</keyword>
<reference evidence="19 20" key="1">
    <citation type="submission" date="2016-11" db="EMBL/GenBank/DDBJ databases">
        <title>Complete genome sequencing of Virgibacillus halodenitrificans PDB-F2.</title>
        <authorList>
            <person name="Sun Z."/>
            <person name="Zhou Y."/>
            <person name="Li H."/>
        </authorList>
    </citation>
    <scope>NUCLEOTIDE SEQUENCE [LARGE SCALE GENOMIC DNA]</scope>
    <source>
        <strain evidence="19 20">PDB-F2</strain>
    </source>
</reference>
<dbReference type="InterPro" id="IPR017969">
    <property type="entry name" value="Heavy-metal-associated_CS"/>
</dbReference>
<keyword evidence="3" id="KW-0813">Transport</keyword>
<dbReference type="PRINTS" id="PR00941">
    <property type="entry name" value="CDATPASE"/>
</dbReference>
<dbReference type="Gene3D" id="3.40.50.1000">
    <property type="entry name" value="HAD superfamily/HAD-like"/>
    <property type="match status" value="1"/>
</dbReference>
<keyword evidence="9 17" id="KW-0547">Nucleotide-binding</keyword>
<dbReference type="InterPro" id="IPR051014">
    <property type="entry name" value="Cation_Transport_ATPase_IB"/>
</dbReference>
<evidence type="ECO:0000256" key="12">
    <source>
        <dbReference type="ARBA" id="ARBA00022989"/>
    </source>
</evidence>
<protein>
    <recommendedName>
        <fullName evidence="15">Cd(2+)-exporting ATPase</fullName>
        <ecNumber evidence="15">7.2.2.21</ecNumber>
    </recommendedName>
</protein>
<dbReference type="EC" id="7.2.2.21" evidence="15"/>
<keyword evidence="8 17" id="KW-0479">Metal-binding</keyword>
<accession>A0AAC9IZZ6</accession>
<keyword evidence="14 17" id="KW-0472">Membrane</keyword>
<dbReference type="InterPro" id="IPR018303">
    <property type="entry name" value="ATPase_P-typ_P_site"/>
</dbReference>
<dbReference type="InterPro" id="IPR001757">
    <property type="entry name" value="P_typ_ATPase"/>
</dbReference>
<feature type="transmembrane region" description="Helical" evidence="17">
    <location>
        <begin position="434"/>
        <end position="458"/>
    </location>
</feature>
<evidence type="ECO:0000259" key="18">
    <source>
        <dbReference type="PROSITE" id="PS50846"/>
    </source>
</evidence>
<dbReference type="InterPro" id="IPR023298">
    <property type="entry name" value="ATPase_P-typ_TM_dom_sf"/>
</dbReference>
<dbReference type="CDD" id="cd07545">
    <property type="entry name" value="P-type_ATPase_Cd-like"/>
    <property type="match status" value="1"/>
</dbReference>
<feature type="transmembrane region" description="Helical" evidence="17">
    <location>
        <begin position="177"/>
        <end position="194"/>
    </location>
</feature>
<dbReference type="NCBIfam" id="TIGR01512">
    <property type="entry name" value="ATPase-IB2_Cd"/>
    <property type="match status" value="1"/>
</dbReference>
<dbReference type="InterPro" id="IPR059000">
    <property type="entry name" value="ATPase_P-type_domA"/>
</dbReference>
<dbReference type="SUPFAM" id="SSF55008">
    <property type="entry name" value="HMA, heavy metal-associated domain"/>
    <property type="match status" value="2"/>
</dbReference>
<name>A0AAC9IZZ6_VIRHA</name>
<dbReference type="RefSeq" id="WP_060681772.1">
    <property type="nucleotide sequence ID" value="NZ_CP017962.1"/>
</dbReference>
<feature type="transmembrane region" description="Helical" evidence="17">
    <location>
        <begin position="402"/>
        <end position="422"/>
    </location>
</feature>
<dbReference type="SUPFAM" id="SSF56784">
    <property type="entry name" value="HAD-like"/>
    <property type="match status" value="1"/>
</dbReference>
<dbReference type="NCBIfam" id="TIGR01525">
    <property type="entry name" value="ATPase-IB_hvy"/>
    <property type="match status" value="1"/>
</dbReference>
<dbReference type="Proteomes" id="UP000182945">
    <property type="component" value="Chromosome"/>
</dbReference>
<evidence type="ECO:0000256" key="15">
    <source>
        <dbReference type="ARBA" id="ARBA00039103"/>
    </source>
</evidence>
<keyword evidence="5" id="KW-0104">Cadmium</keyword>
<dbReference type="InterPro" id="IPR027256">
    <property type="entry name" value="P-typ_ATPase_IB"/>
</dbReference>
<evidence type="ECO:0000256" key="13">
    <source>
        <dbReference type="ARBA" id="ARBA00023065"/>
    </source>
</evidence>
<evidence type="ECO:0000256" key="6">
    <source>
        <dbReference type="ARBA" id="ARBA00022553"/>
    </source>
</evidence>
<dbReference type="GO" id="GO:0005886">
    <property type="term" value="C:plasma membrane"/>
    <property type="evidence" value="ECO:0007669"/>
    <property type="project" value="UniProtKB-SubCell"/>
</dbReference>
<dbReference type="Pfam" id="PF00403">
    <property type="entry name" value="HMA"/>
    <property type="match status" value="2"/>
</dbReference>
<dbReference type="InterPro" id="IPR036412">
    <property type="entry name" value="HAD-like_sf"/>
</dbReference>
<feature type="domain" description="HMA" evidence="18">
    <location>
        <begin position="11"/>
        <end position="74"/>
    </location>
</feature>
<dbReference type="Gene3D" id="3.40.1110.10">
    <property type="entry name" value="Calcium-transporting ATPase, cytoplasmic domain N"/>
    <property type="match status" value="1"/>
</dbReference>
<evidence type="ECO:0000256" key="1">
    <source>
        <dbReference type="ARBA" id="ARBA00004651"/>
    </source>
</evidence>
<evidence type="ECO:0000313" key="20">
    <source>
        <dbReference type="Proteomes" id="UP000182945"/>
    </source>
</evidence>
<dbReference type="Gene3D" id="3.30.70.100">
    <property type="match status" value="2"/>
</dbReference>
<dbReference type="GO" id="GO:0016887">
    <property type="term" value="F:ATP hydrolysis activity"/>
    <property type="evidence" value="ECO:0007669"/>
    <property type="project" value="InterPro"/>
</dbReference>
<comment type="catalytic activity">
    <reaction evidence="16">
        <text>Cd(2+)(in) + ATP + H2O = Cd(2+)(out) + ADP + phosphate + H(+)</text>
        <dbReference type="Rhea" id="RHEA:12132"/>
        <dbReference type="ChEBI" id="CHEBI:15377"/>
        <dbReference type="ChEBI" id="CHEBI:15378"/>
        <dbReference type="ChEBI" id="CHEBI:30616"/>
        <dbReference type="ChEBI" id="CHEBI:43474"/>
        <dbReference type="ChEBI" id="CHEBI:48775"/>
        <dbReference type="ChEBI" id="CHEBI:456216"/>
        <dbReference type="EC" id="7.2.2.21"/>
    </reaction>
</comment>
<dbReference type="GO" id="GO:0005524">
    <property type="term" value="F:ATP binding"/>
    <property type="evidence" value="ECO:0007669"/>
    <property type="project" value="UniProtKB-UniRule"/>
</dbReference>
<dbReference type="InterPro" id="IPR044492">
    <property type="entry name" value="P_typ_ATPase_HD_dom"/>
</dbReference>
<comment type="subcellular location">
    <subcellularLocation>
        <location evidence="1">Cell membrane</location>
        <topology evidence="1">Multi-pass membrane protein</topology>
    </subcellularLocation>
</comment>
<evidence type="ECO:0000256" key="14">
    <source>
        <dbReference type="ARBA" id="ARBA00023136"/>
    </source>
</evidence>
<dbReference type="InterPro" id="IPR023214">
    <property type="entry name" value="HAD_sf"/>
</dbReference>
<feature type="transmembrane region" description="Helical" evidence="17">
    <location>
        <begin position="200"/>
        <end position="218"/>
    </location>
</feature>